<comment type="function">
    <text evidence="9 10">Fluoride-specific ion channel. Important for reducing fluoride concentration in the cell, thus reducing its toxicity.</text>
</comment>
<dbReference type="NCBIfam" id="TIGR00494">
    <property type="entry name" value="crcB"/>
    <property type="match status" value="1"/>
</dbReference>
<feature type="transmembrane region" description="Helical" evidence="10">
    <location>
        <begin position="123"/>
        <end position="146"/>
    </location>
</feature>
<evidence type="ECO:0000256" key="9">
    <source>
        <dbReference type="ARBA" id="ARBA00049940"/>
    </source>
</evidence>
<evidence type="ECO:0000256" key="2">
    <source>
        <dbReference type="ARBA" id="ARBA00022475"/>
    </source>
</evidence>
<keyword evidence="3 10" id="KW-0812">Transmembrane</keyword>
<keyword evidence="10" id="KW-0915">Sodium</keyword>
<keyword evidence="4 10" id="KW-1133">Transmembrane helix</keyword>
<keyword evidence="6 10" id="KW-0407">Ion channel</keyword>
<evidence type="ECO:0000256" key="10">
    <source>
        <dbReference type="HAMAP-Rule" id="MF_00454"/>
    </source>
</evidence>
<evidence type="ECO:0000256" key="1">
    <source>
        <dbReference type="ARBA" id="ARBA00004651"/>
    </source>
</evidence>
<keyword evidence="5 10" id="KW-0472">Membrane</keyword>
<comment type="subcellular location">
    <subcellularLocation>
        <location evidence="1 10">Cell membrane</location>
        <topology evidence="1 10">Multi-pass membrane protein</topology>
    </subcellularLocation>
</comment>
<comment type="catalytic activity">
    <reaction evidence="8">
        <text>fluoride(in) = fluoride(out)</text>
        <dbReference type="Rhea" id="RHEA:76159"/>
        <dbReference type="ChEBI" id="CHEBI:17051"/>
    </reaction>
    <physiologicalReaction direction="left-to-right" evidence="8">
        <dbReference type="Rhea" id="RHEA:76160"/>
    </physiologicalReaction>
</comment>
<sequence length="152" mass="15553">MTEELPPTGEDVVEVPRRPAPKPFRGQGRATAAVALGGAVGALARWAVGLGLPTTPGAFPLGTFLVNVVGCAAIGVLLVAITELRQAHPLLRPFLATGILGGFTTFSTFSVDAQHLLLGGHLGLAFTYLAGTLVAAVAATWLGAAATRRFAR</sequence>
<dbReference type="PANTHER" id="PTHR28259:SF1">
    <property type="entry name" value="FLUORIDE EXPORT PROTEIN 1-RELATED"/>
    <property type="match status" value="1"/>
</dbReference>
<dbReference type="PANTHER" id="PTHR28259">
    <property type="entry name" value="FLUORIDE EXPORT PROTEIN 1-RELATED"/>
    <property type="match status" value="1"/>
</dbReference>
<organism evidence="12 13">
    <name type="scientific">Pseudonocardia lutea</name>
    <dbReference type="NCBI Taxonomy" id="2172015"/>
    <lineage>
        <taxon>Bacteria</taxon>
        <taxon>Bacillati</taxon>
        <taxon>Actinomycetota</taxon>
        <taxon>Actinomycetes</taxon>
        <taxon>Pseudonocardiales</taxon>
        <taxon>Pseudonocardiaceae</taxon>
        <taxon>Pseudonocardia</taxon>
    </lineage>
</organism>
<comment type="similarity">
    <text evidence="7 10">Belongs to the fluoride channel Fluc/FEX (TC 1.A.43) family.</text>
</comment>
<keyword evidence="2 10" id="KW-1003">Cell membrane</keyword>
<dbReference type="HAMAP" id="MF_00454">
    <property type="entry name" value="FluC"/>
    <property type="match status" value="1"/>
</dbReference>
<dbReference type="Proteomes" id="UP001596119">
    <property type="component" value="Unassembled WGS sequence"/>
</dbReference>
<keyword evidence="10" id="KW-0479">Metal-binding</keyword>
<feature type="binding site" evidence="10">
    <location>
        <position position="104"/>
    </location>
    <ligand>
        <name>Na(+)</name>
        <dbReference type="ChEBI" id="CHEBI:29101"/>
        <note>structural</note>
    </ligand>
</feature>
<feature type="region of interest" description="Disordered" evidence="11">
    <location>
        <begin position="1"/>
        <end position="21"/>
    </location>
</feature>
<gene>
    <name evidence="10 12" type="primary">crcB</name>
    <name evidence="10" type="synonym">fluC</name>
    <name evidence="12" type="ORF">ACFQH9_09940</name>
</gene>
<comment type="caution">
    <text evidence="12">The sequence shown here is derived from an EMBL/GenBank/DDBJ whole genome shotgun (WGS) entry which is preliminary data.</text>
</comment>
<keyword evidence="10" id="KW-0813">Transport</keyword>
<keyword evidence="10" id="KW-0406">Ion transport</keyword>
<dbReference type="InterPro" id="IPR003691">
    <property type="entry name" value="FluC"/>
</dbReference>
<comment type="activity regulation">
    <text evidence="10">Na(+) is not transported, but it plays an essential structural role and its presence is essential for fluoride channel function.</text>
</comment>
<dbReference type="RefSeq" id="WP_379565653.1">
    <property type="nucleotide sequence ID" value="NZ_JBHSQK010000019.1"/>
</dbReference>
<evidence type="ECO:0000313" key="13">
    <source>
        <dbReference type="Proteomes" id="UP001596119"/>
    </source>
</evidence>
<evidence type="ECO:0000256" key="3">
    <source>
        <dbReference type="ARBA" id="ARBA00022692"/>
    </source>
</evidence>
<evidence type="ECO:0000256" key="5">
    <source>
        <dbReference type="ARBA" id="ARBA00023136"/>
    </source>
</evidence>
<evidence type="ECO:0000256" key="6">
    <source>
        <dbReference type="ARBA" id="ARBA00023303"/>
    </source>
</evidence>
<evidence type="ECO:0000256" key="11">
    <source>
        <dbReference type="SAM" id="MobiDB-lite"/>
    </source>
</evidence>
<dbReference type="Pfam" id="PF02537">
    <property type="entry name" value="CRCB"/>
    <property type="match status" value="1"/>
</dbReference>
<feature type="binding site" evidence="10">
    <location>
        <position position="101"/>
    </location>
    <ligand>
        <name>Na(+)</name>
        <dbReference type="ChEBI" id="CHEBI:29101"/>
        <note>structural</note>
    </ligand>
</feature>
<evidence type="ECO:0000256" key="4">
    <source>
        <dbReference type="ARBA" id="ARBA00022989"/>
    </source>
</evidence>
<proteinExistence type="inferred from homology"/>
<feature type="transmembrane region" description="Helical" evidence="10">
    <location>
        <begin position="93"/>
        <end position="111"/>
    </location>
</feature>
<feature type="transmembrane region" description="Helical" evidence="10">
    <location>
        <begin position="58"/>
        <end position="81"/>
    </location>
</feature>
<evidence type="ECO:0000313" key="12">
    <source>
        <dbReference type="EMBL" id="MFC5948591.1"/>
    </source>
</evidence>
<accession>A0ABW1I4I6</accession>
<name>A0ABW1I4I6_9PSEU</name>
<feature type="transmembrane region" description="Helical" evidence="10">
    <location>
        <begin position="32"/>
        <end position="52"/>
    </location>
</feature>
<dbReference type="EMBL" id="JBHSQK010000019">
    <property type="protein sequence ID" value="MFC5948591.1"/>
    <property type="molecule type" value="Genomic_DNA"/>
</dbReference>
<protein>
    <recommendedName>
        <fullName evidence="10">Fluoride-specific ion channel FluC</fullName>
    </recommendedName>
</protein>
<evidence type="ECO:0000256" key="8">
    <source>
        <dbReference type="ARBA" id="ARBA00035585"/>
    </source>
</evidence>
<evidence type="ECO:0000256" key="7">
    <source>
        <dbReference type="ARBA" id="ARBA00035120"/>
    </source>
</evidence>
<keyword evidence="13" id="KW-1185">Reference proteome</keyword>
<reference evidence="13" key="1">
    <citation type="journal article" date="2019" name="Int. J. Syst. Evol. Microbiol.">
        <title>The Global Catalogue of Microorganisms (GCM) 10K type strain sequencing project: providing services to taxonomists for standard genome sequencing and annotation.</title>
        <authorList>
            <consortium name="The Broad Institute Genomics Platform"/>
            <consortium name="The Broad Institute Genome Sequencing Center for Infectious Disease"/>
            <person name="Wu L."/>
            <person name="Ma J."/>
        </authorList>
    </citation>
    <scope>NUCLEOTIDE SEQUENCE [LARGE SCALE GENOMIC DNA]</scope>
    <source>
        <strain evidence="13">CGMCC 4.7397</strain>
    </source>
</reference>